<organism evidence="11">
    <name type="scientific">marine metagenome</name>
    <dbReference type="NCBI Taxonomy" id="408172"/>
    <lineage>
        <taxon>unclassified sequences</taxon>
        <taxon>metagenomes</taxon>
        <taxon>ecological metagenomes</taxon>
    </lineage>
</organism>
<evidence type="ECO:0000256" key="4">
    <source>
        <dbReference type="ARBA" id="ARBA00022490"/>
    </source>
</evidence>
<dbReference type="AlphaFoldDB" id="A0A381TLQ0"/>
<evidence type="ECO:0000256" key="9">
    <source>
        <dbReference type="ARBA" id="ARBA00023170"/>
    </source>
</evidence>
<comment type="similarity">
    <text evidence="2">Belongs to the GTP-binding SRP family.</text>
</comment>
<dbReference type="Pfam" id="PF02881">
    <property type="entry name" value="SRP54_N"/>
    <property type="match status" value="1"/>
</dbReference>
<accession>A0A381TLQ0</accession>
<comment type="subcellular location">
    <subcellularLocation>
        <location evidence="1">Cell membrane</location>
        <topology evidence="1">Peripheral membrane protein</topology>
        <orientation evidence="1">Cytoplasmic side</orientation>
    </subcellularLocation>
</comment>
<dbReference type="GO" id="GO:0005525">
    <property type="term" value="F:GTP binding"/>
    <property type="evidence" value="ECO:0007669"/>
    <property type="project" value="UniProtKB-KW"/>
</dbReference>
<dbReference type="InterPro" id="IPR042101">
    <property type="entry name" value="SRP54_N_sf"/>
</dbReference>
<keyword evidence="5" id="KW-0547">Nucleotide-binding</keyword>
<dbReference type="InterPro" id="IPR000897">
    <property type="entry name" value="SRP54_GTPase_dom"/>
</dbReference>
<dbReference type="InterPro" id="IPR003593">
    <property type="entry name" value="AAA+_ATPase"/>
</dbReference>
<evidence type="ECO:0000256" key="1">
    <source>
        <dbReference type="ARBA" id="ARBA00004413"/>
    </source>
</evidence>
<name>A0A381TLQ0_9ZZZZ</name>
<dbReference type="SMART" id="SM00382">
    <property type="entry name" value="AAA"/>
    <property type="match status" value="1"/>
</dbReference>
<dbReference type="Gene3D" id="3.40.50.300">
    <property type="entry name" value="P-loop containing nucleotide triphosphate hydrolases"/>
    <property type="match status" value="1"/>
</dbReference>
<dbReference type="NCBIfam" id="TIGR00064">
    <property type="entry name" value="ftsY"/>
    <property type="match status" value="1"/>
</dbReference>
<dbReference type="InterPro" id="IPR004390">
    <property type="entry name" value="SR_rcpt_FtsY"/>
</dbReference>
<evidence type="ECO:0000256" key="8">
    <source>
        <dbReference type="ARBA" id="ARBA00023136"/>
    </source>
</evidence>
<keyword evidence="9" id="KW-0675">Receptor</keyword>
<keyword evidence="6" id="KW-0378">Hydrolase</keyword>
<dbReference type="SMART" id="SM00962">
    <property type="entry name" value="SRP54"/>
    <property type="match status" value="1"/>
</dbReference>
<dbReference type="EMBL" id="UINC01004810">
    <property type="protein sequence ID" value="SVA17012.1"/>
    <property type="molecule type" value="Genomic_DNA"/>
</dbReference>
<dbReference type="FunFam" id="3.40.50.300:FF:000053">
    <property type="entry name" value="Signal recognition particle receptor FtsY"/>
    <property type="match status" value="1"/>
</dbReference>
<dbReference type="SUPFAM" id="SSF52540">
    <property type="entry name" value="P-loop containing nucleoside triphosphate hydrolases"/>
    <property type="match status" value="1"/>
</dbReference>
<evidence type="ECO:0000256" key="5">
    <source>
        <dbReference type="ARBA" id="ARBA00022741"/>
    </source>
</evidence>
<dbReference type="PANTHER" id="PTHR43134:SF1">
    <property type="entry name" value="SIGNAL RECOGNITION PARTICLE RECEPTOR SUBUNIT ALPHA"/>
    <property type="match status" value="1"/>
</dbReference>
<keyword evidence="4" id="KW-0963">Cytoplasm</keyword>
<feature type="domain" description="SRP54-type proteins GTP-binding" evidence="10">
    <location>
        <begin position="263"/>
        <end position="276"/>
    </location>
</feature>
<dbReference type="PANTHER" id="PTHR43134">
    <property type="entry name" value="SIGNAL RECOGNITION PARTICLE RECEPTOR SUBUNIT ALPHA"/>
    <property type="match status" value="1"/>
</dbReference>
<gene>
    <name evidence="11" type="ORF">METZ01_LOCUS69866</name>
</gene>
<keyword evidence="3" id="KW-1003">Cell membrane</keyword>
<keyword evidence="8" id="KW-0472">Membrane</keyword>
<sequence length="295" mass="33188">MLSKLFSALENTRSSLLNAFNNLNADKISDDDIERVEEQLLLADVGFDTVDSITDILRKFSKDNYSNRIREYLLTQLPHKYSAIQKKLPVVIMMVGVNGTGKTTSAAKLARIYRDQGKRVLLIAADTYRAAAIDQLKVWSKRADVRLVCNEKTKEPSAILFDGIISARSSECEIVIVDTAGRLHTYENLMSELEKMHRIIENRFSEFVVKNLITIDSLLGQNSIVQAKEFNRHVPLDGAILTKLDGTAKGGIVFPLYKELDIPVQYIGIGEDIMDIEPFDPENYLDGLFGKEIDD</sequence>
<evidence type="ECO:0000259" key="10">
    <source>
        <dbReference type="PROSITE" id="PS00300"/>
    </source>
</evidence>
<evidence type="ECO:0000313" key="11">
    <source>
        <dbReference type="EMBL" id="SVA17012.1"/>
    </source>
</evidence>
<dbReference type="SMART" id="SM00963">
    <property type="entry name" value="SRP54_N"/>
    <property type="match status" value="1"/>
</dbReference>
<dbReference type="InterPro" id="IPR027417">
    <property type="entry name" value="P-loop_NTPase"/>
</dbReference>
<dbReference type="GO" id="GO:0003924">
    <property type="term" value="F:GTPase activity"/>
    <property type="evidence" value="ECO:0007669"/>
    <property type="project" value="TreeGrafter"/>
</dbReference>
<dbReference type="SUPFAM" id="SSF47364">
    <property type="entry name" value="Domain of the SRP/SRP receptor G-proteins"/>
    <property type="match status" value="1"/>
</dbReference>
<dbReference type="GO" id="GO:0005886">
    <property type="term" value="C:plasma membrane"/>
    <property type="evidence" value="ECO:0007669"/>
    <property type="project" value="UniProtKB-SubCell"/>
</dbReference>
<dbReference type="InterPro" id="IPR013822">
    <property type="entry name" value="Signal_recog_particl_SRP54_hlx"/>
</dbReference>
<dbReference type="GO" id="GO:0006614">
    <property type="term" value="P:SRP-dependent cotranslational protein targeting to membrane"/>
    <property type="evidence" value="ECO:0007669"/>
    <property type="project" value="InterPro"/>
</dbReference>
<evidence type="ECO:0000256" key="2">
    <source>
        <dbReference type="ARBA" id="ARBA00008531"/>
    </source>
</evidence>
<keyword evidence="7" id="KW-0342">GTP-binding</keyword>
<proteinExistence type="inferred from homology"/>
<dbReference type="InterPro" id="IPR036225">
    <property type="entry name" value="SRP/SRP_N"/>
</dbReference>
<protein>
    <recommendedName>
        <fullName evidence="10">SRP54-type proteins GTP-binding domain-containing protein</fullName>
    </recommendedName>
</protein>
<dbReference type="PROSITE" id="PS00300">
    <property type="entry name" value="SRP54"/>
    <property type="match status" value="1"/>
</dbReference>
<dbReference type="GO" id="GO:0005047">
    <property type="term" value="F:signal recognition particle binding"/>
    <property type="evidence" value="ECO:0007669"/>
    <property type="project" value="TreeGrafter"/>
</dbReference>
<evidence type="ECO:0000256" key="3">
    <source>
        <dbReference type="ARBA" id="ARBA00022475"/>
    </source>
</evidence>
<evidence type="ECO:0000256" key="7">
    <source>
        <dbReference type="ARBA" id="ARBA00023134"/>
    </source>
</evidence>
<dbReference type="Gene3D" id="1.20.120.140">
    <property type="entry name" value="Signal recognition particle SRP54, nucleotide-binding domain"/>
    <property type="match status" value="1"/>
</dbReference>
<dbReference type="Pfam" id="PF00448">
    <property type="entry name" value="SRP54"/>
    <property type="match status" value="1"/>
</dbReference>
<dbReference type="GO" id="GO:0005737">
    <property type="term" value="C:cytoplasm"/>
    <property type="evidence" value="ECO:0007669"/>
    <property type="project" value="UniProtKB-ARBA"/>
</dbReference>
<evidence type="ECO:0000256" key="6">
    <source>
        <dbReference type="ARBA" id="ARBA00022801"/>
    </source>
</evidence>
<reference evidence="11" key="1">
    <citation type="submission" date="2018-05" db="EMBL/GenBank/DDBJ databases">
        <authorList>
            <person name="Lanie J.A."/>
            <person name="Ng W.-L."/>
            <person name="Kazmierczak K.M."/>
            <person name="Andrzejewski T.M."/>
            <person name="Davidsen T.M."/>
            <person name="Wayne K.J."/>
            <person name="Tettelin H."/>
            <person name="Glass J.I."/>
            <person name="Rusch D."/>
            <person name="Podicherti R."/>
            <person name="Tsui H.-C.T."/>
            <person name="Winkler M.E."/>
        </authorList>
    </citation>
    <scope>NUCLEOTIDE SEQUENCE</scope>
</reference>